<feature type="region of interest" description="Disordered" evidence="1">
    <location>
        <begin position="467"/>
        <end position="492"/>
    </location>
</feature>
<keyword evidence="3" id="KW-1185">Reference proteome</keyword>
<dbReference type="SUPFAM" id="SSF52540">
    <property type="entry name" value="P-loop containing nucleoside triphosphate hydrolases"/>
    <property type="match status" value="1"/>
</dbReference>
<dbReference type="OrthoDB" id="594504at2"/>
<comment type="caution">
    <text evidence="2">The sequence shown here is derived from an EMBL/GenBank/DDBJ whole genome shotgun (WGS) entry which is preliminary data.</text>
</comment>
<reference evidence="2 3" key="1">
    <citation type="submission" date="2016-04" db="EMBL/GenBank/DDBJ databases">
        <title>Peptidophaga gingivicola gen. nov., sp. nov., isolated from human subgingival plaque.</title>
        <authorList>
            <person name="Beall C.J."/>
            <person name="Mokrzan E.M."/>
            <person name="Griffen A.L."/>
            <person name="Leys E.J."/>
        </authorList>
    </citation>
    <scope>NUCLEOTIDE SEQUENCE [LARGE SCALE GENOMIC DNA]</scope>
    <source>
        <strain evidence="2 3">BA112</strain>
    </source>
</reference>
<dbReference type="PANTHER" id="PTHR35205:SF1">
    <property type="entry name" value="ZU5 DOMAIN-CONTAINING PROTEIN"/>
    <property type="match status" value="1"/>
</dbReference>
<evidence type="ECO:0000313" key="3">
    <source>
        <dbReference type="Proteomes" id="UP000078368"/>
    </source>
</evidence>
<protein>
    <recommendedName>
        <fullName evidence="4">NB-ARC domain-containing protein</fullName>
    </recommendedName>
</protein>
<dbReference type="STRING" id="1823756.A4H34_00585"/>
<dbReference type="EMBL" id="LVZK01000001">
    <property type="protein sequence ID" value="OAP85733.1"/>
    <property type="molecule type" value="Genomic_DNA"/>
</dbReference>
<feature type="compositionally biased region" description="Polar residues" evidence="1">
    <location>
        <begin position="483"/>
        <end position="492"/>
    </location>
</feature>
<accession>A0A179B3C3</accession>
<dbReference type="AlphaFoldDB" id="A0A179B3C3"/>
<evidence type="ECO:0000256" key="1">
    <source>
        <dbReference type="SAM" id="MobiDB-lite"/>
    </source>
</evidence>
<gene>
    <name evidence="2" type="ORF">A4H34_00585</name>
</gene>
<dbReference type="Gene3D" id="3.40.50.300">
    <property type="entry name" value="P-loop containing nucleotide triphosphate hydrolases"/>
    <property type="match status" value="1"/>
</dbReference>
<dbReference type="PANTHER" id="PTHR35205">
    <property type="entry name" value="NB-ARC AND TPR DOMAIN PROTEIN"/>
    <property type="match status" value="1"/>
</dbReference>
<dbReference type="InterPro" id="IPR027417">
    <property type="entry name" value="P-loop_NTPase"/>
</dbReference>
<proteinExistence type="predicted"/>
<sequence length="492" mass="52266">MAGRQAYLGAATSAETVLERLLKSKETLVQAARCDADVLLTYIDDNGGSTMRREVDQKAEGMFDDLLAIVADGLAGLAQTSQDFPRNAFLVALDNHDSLMGGQEAVMRLVQGHGQDLSMLRKALEEIREGASAGNELLARVSQASEIVSAGTKAGSVSEGQGRPIRFGSPPGRAAGFISRQEQAKLDAALGRPESRAGRGEALKPVCDIDAGRSVDGGGFSSDGDNAGSWSVGVPVVVCGMRGVGKSQLAAAYYRECEAGWSLVAWMDASTRKQAVARLGGLAHEMGIDEDGKGDPEGLARRCLSRLNSGDSDRLIVFDNVKDFDDLTGLIPHGRGLRVLVTATTRPGESLGLILDIGVFTRPQSVDFVVERTGFDDDAGAARLAEALGDLPVALAQAAATIKLNGYATIDEYLAELGEYRLDEIVDSLEKAVVTLLENIDMDEASKNDAQRADVLDMADHLRAISEQQQGQAHYSPHEVRINPSSVSKIIN</sequence>
<name>A0A179B3C3_9ACTO</name>
<evidence type="ECO:0008006" key="4">
    <source>
        <dbReference type="Google" id="ProtNLM"/>
    </source>
</evidence>
<dbReference type="Proteomes" id="UP000078368">
    <property type="component" value="Unassembled WGS sequence"/>
</dbReference>
<organism evidence="2 3">
    <name type="scientific">Peptidiphaga gingivicola</name>
    <dbReference type="NCBI Taxonomy" id="2741497"/>
    <lineage>
        <taxon>Bacteria</taxon>
        <taxon>Bacillati</taxon>
        <taxon>Actinomycetota</taxon>
        <taxon>Actinomycetes</taxon>
        <taxon>Actinomycetales</taxon>
        <taxon>Actinomycetaceae</taxon>
        <taxon>Peptidiphaga</taxon>
    </lineage>
</organism>
<dbReference type="RefSeq" id="WP_064230719.1">
    <property type="nucleotide sequence ID" value="NZ_LVZK01000001.1"/>
</dbReference>
<evidence type="ECO:0000313" key="2">
    <source>
        <dbReference type="EMBL" id="OAP85733.1"/>
    </source>
</evidence>